<dbReference type="AlphaFoldDB" id="A0A7I8L0J7"/>
<dbReference type="Proteomes" id="UP000663760">
    <property type="component" value="Chromosome 9"/>
</dbReference>
<keyword evidence="2" id="KW-1185">Reference proteome</keyword>
<accession>A0A7I8L0J7</accession>
<name>A0A7I8L0J7_SPIIN</name>
<reference evidence="1" key="1">
    <citation type="submission" date="2020-02" db="EMBL/GenBank/DDBJ databases">
        <authorList>
            <person name="Scholz U."/>
            <person name="Mascher M."/>
            <person name="Fiebig A."/>
        </authorList>
    </citation>
    <scope>NUCLEOTIDE SEQUENCE</scope>
</reference>
<gene>
    <name evidence="1" type="ORF">SI8410_09013784</name>
</gene>
<evidence type="ECO:0000313" key="1">
    <source>
        <dbReference type="EMBL" id="CAA7403106.1"/>
    </source>
</evidence>
<dbReference type="EMBL" id="LR746272">
    <property type="protein sequence ID" value="CAA7403106.1"/>
    <property type="molecule type" value="Genomic_DNA"/>
</dbReference>
<organism evidence="1 2">
    <name type="scientific">Spirodela intermedia</name>
    <name type="common">Intermediate duckweed</name>
    <dbReference type="NCBI Taxonomy" id="51605"/>
    <lineage>
        <taxon>Eukaryota</taxon>
        <taxon>Viridiplantae</taxon>
        <taxon>Streptophyta</taxon>
        <taxon>Embryophyta</taxon>
        <taxon>Tracheophyta</taxon>
        <taxon>Spermatophyta</taxon>
        <taxon>Magnoliopsida</taxon>
        <taxon>Liliopsida</taxon>
        <taxon>Araceae</taxon>
        <taxon>Lemnoideae</taxon>
        <taxon>Spirodela</taxon>
    </lineage>
</organism>
<sequence length="31" mass="3720">MNWRVNKCGCLFSVLWASVFRTSEFDTPLRR</sequence>
<protein>
    <submittedName>
        <fullName evidence="1">Uncharacterized protein</fullName>
    </submittedName>
</protein>
<evidence type="ECO:0000313" key="2">
    <source>
        <dbReference type="Proteomes" id="UP000663760"/>
    </source>
</evidence>
<proteinExistence type="predicted"/>